<organism evidence="2 3">
    <name type="scientific">Musa acuminata subsp. malaccensis</name>
    <name type="common">Wild banana</name>
    <name type="synonym">Musa malaccensis</name>
    <dbReference type="NCBI Taxonomy" id="214687"/>
    <lineage>
        <taxon>Eukaryota</taxon>
        <taxon>Viridiplantae</taxon>
        <taxon>Streptophyta</taxon>
        <taxon>Embryophyta</taxon>
        <taxon>Tracheophyta</taxon>
        <taxon>Spermatophyta</taxon>
        <taxon>Magnoliopsida</taxon>
        <taxon>Liliopsida</taxon>
        <taxon>Zingiberales</taxon>
        <taxon>Musaceae</taxon>
        <taxon>Musa</taxon>
    </lineage>
</organism>
<feature type="compositionally biased region" description="Basic and acidic residues" evidence="1">
    <location>
        <begin position="1"/>
        <end position="13"/>
    </location>
</feature>
<keyword evidence="3" id="KW-1185">Reference proteome</keyword>
<name>A0A804JKG7_MUSAM</name>
<accession>A0A804JKG7</accession>
<evidence type="ECO:0000313" key="3">
    <source>
        <dbReference type="Proteomes" id="UP000012960"/>
    </source>
</evidence>
<feature type="region of interest" description="Disordered" evidence="1">
    <location>
        <begin position="1"/>
        <end position="25"/>
    </location>
</feature>
<reference evidence="2" key="1">
    <citation type="submission" date="2021-05" db="UniProtKB">
        <authorList>
            <consortium name="EnsemblPlants"/>
        </authorList>
    </citation>
    <scope>IDENTIFICATION</scope>
    <source>
        <strain evidence="2">subsp. malaccensis</strain>
    </source>
</reference>
<evidence type="ECO:0000313" key="2">
    <source>
        <dbReference type="EnsemblPlants" id="Ma06_p25900.1"/>
    </source>
</evidence>
<protein>
    <submittedName>
        <fullName evidence="2">Uncharacterized protein</fullName>
    </submittedName>
</protein>
<dbReference type="EnsemblPlants" id="Ma06_t25900.1">
    <property type="protein sequence ID" value="Ma06_p25900.1"/>
    <property type="gene ID" value="Ma06_g25900"/>
</dbReference>
<dbReference type="Gramene" id="Ma06_t25900.1">
    <property type="protein sequence ID" value="Ma06_p25900.1"/>
    <property type="gene ID" value="Ma06_g25900"/>
</dbReference>
<feature type="compositionally biased region" description="Polar residues" evidence="1">
    <location>
        <begin position="14"/>
        <end position="25"/>
    </location>
</feature>
<sequence>MTCKEQKGLHHESLTSWIKQHSSTG</sequence>
<evidence type="ECO:0000256" key="1">
    <source>
        <dbReference type="SAM" id="MobiDB-lite"/>
    </source>
</evidence>
<dbReference type="Proteomes" id="UP000012960">
    <property type="component" value="Unplaced"/>
</dbReference>
<dbReference type="InParanoid" id="A0A804JKG7"/>
<dbReference type="AlphaFoldDB" id="A0A804JKG7"/>
<proteinExistence type="predicted"/>